<dbReference type="OrthoDB" id="5843172at2759"/>
<keyword evidence="4" id="KW-1185">Reference proteome</keyword>
<dbReference type="PROSITE" id="PS50853">
    <property type="entry name" value="FN3"/>
    <property type="match status" value="1"/>
</dbReference>
<keyword evidence="1" id="KW-0472">Membrane</keyword>
<dbReference type="Pfam" id="PF00041">
    <property type="entry name" value="fn3"/>
    <property type="match status" value="1"/>
</dbReference>
<name>A0A162C7R5_9CRUS</name>
<feature type="non-terminal residue" evidence="3">
    <location>
        <position position="224"/>
    </location>
</feature>
<proteinExistence type="predicted"/>
<accession>A0A162C7R5</accession>
<dbReference type="CDD" id="cd00063">
    <property type="entry name" value="FN3"/>
    <property type="match status" value="1"/>
</dbReference>
<comment type="caution">
    <text evidence="3">The sequence shown here is derived from an EMBL/GenBank/DDBJ whole genome shotgun (WGS) entry which is preliminary data.</text>
</comment>
<dbReference type="Gene3D" id="2.60.40.10">
    <property type="entry name" value="Immunoglobulins"/>
    <property type="match status" value="1"/>
</dbReference>
<evidence type="ECO:0000256" key="1">
    <source>
        <dbReference type="SAM" id="Phobius"/>
    </source>
</evidence>
<sequence length="224" mass="25014">LQIIGYYMQVNLTDGSDHRGCCTQWGVPRRCLDWCRGEAVSSIELCALTYTKPIISCFHEGKERIPGPPRNVRIQLEKDNSVKVLWDSPAKNPDTVELYRVFWRLQGVKQTDKNDTRLTWLNLVGLKENLPYELVVKAGNRDGTSTLTEPLVFTLSDKYIISTSTHSNNPQIGVAVGVVVALILIVCAVVCGVYCLRKRNIIGIKLTGGMRFDNAPFRGNSQAC</sequence>
<dbReference type="STRING" id="35525.A0A162C7R5"/>
<feature type="non-terminal residue" evidence="3">
    <location>
        <position position="1"/>
    </location>
</feature>
<dbReference type="AlphaFoldDB" id="A0A162C7R5"/>
<dbReference type="InterPro" id="IPR002602">
    <property type="entry name" value="DB"/>
</dbReference>
<evidence type="ECO:0000259" key="2">
    <source>
        <dbReference type="PROSITE" id="PS50853"/>
    </source>
</evidence>
<dbReference type="Proteomes" id="UP000076858">
    <property type="component" value="Unassembled WGS sequence"/>
</dbReference>
<reference evidence="3 4" key="1">
    <citation type="submission" date="2016-03" db="EMBL/GenBank/DDBJ databases">
        <title>EvidentialGene: Evidence-directed Construction of Genes on Genomes.</title>
        <authorList>
            <person name="Gilbert D.G."/>
            <person name="Choi J.-H."/>
            <person name="Mockaitis K."/>
            <person name="Colbourne J."/>
            <person name="Pfrender M."/>
        </authorList>
    </citation>
    <scope>NUCLEOTIDE SEQUENCE [LARGE SCALE GENOMIC DNA]</scope>
    <source>
        <strain evidence="3 4">Xinb3</strain>
        <tissue evidence="3">Complete organism</tissue>
    </source>
</reference>
<feature type="transmembrane region" description="Helical" evidence="1">
    <location>
        <begin position="172"/>
        <end position="196"/>
    </location>
</feature>
<keyword evidence="1" id="KW-1133">Transmembrane helix</keyword>
<dbReference type="InterPro" id="IPR036116">
    <property type="entry name" value="FN3_sf"/>
</dbReference>
<evidence type="ECO:0000313" key="3">
    <source>
        <dbReference type="EMBL" id="KZS01821.1"/>
    </source>
</evidence>
<organism evidence="3 4">
    <name type="scientific">Daphnia magna</name>
    <dbReference type="NCBI Taxonomy" id="35525"/>
    <lineage>
        <taxon>Eukaryota</taxon>
        <taxon>Metazoa</taxon>
        <taxon>Ecdysozoa</taxon>
        <taxon>Arthropoda</taxon>
        <taxon>Crustacea</taxon>
        <taxon>Branchiopoda</taxon>
        <taxon>Diplostraca</taxon>
        <taxon>Cladocera</taxon>
        <taxon>Anomopoda</taxon>
        <taxon>Daphniidae</taxon>
        <taxon>Daphnia</taxon>
    </lineage>
</organism>
<feature type="domain" description="Fibronectin type-III" evidence="2">
    <location>
        <begin position="68"/>
        <end position="158"/>
    </location>
</feature>
<gene>
    <name evidence="3" type="ORF">APZ42_001404</name>
</gene>
<dbReference type="Pfam" id="PF01682">
    <property type="entry name" value="DB"/>
    <property type="match status" value="1"/>
</dbReference>
<dbReference type="EMBL" id="LRGB01006068">
    <property type="protein sequence ID" value="KZS01821.1"/>
    <property type="molecule type" value="Genomic_DNA"/>
</dbReference>
<protein>
    <recommendedName>
        <fullName evidence="2">Fibronectin type-III domain-containing protein</fullName>
    </recommendedName>
</protein>
<evidence type="ECO:0000313" key="4">
    <source>
        <dbReference type="Proteomes" id="UP000076858"/>
    </source>
</evidence>
<keyword evidence="1" id="KW-0812">Transmembrane</keyword>
<dbReference type="SMART" id="SM00060">
    <property type="entry name" value="FN3"/>
    <property type="match status" value="1"/>
</dbReference>
<dbReference type="InterPro" id="IPR013783">
    <property type="entry name" value="Ig-like_fold"/>
</dbReference>
<dbReference type="SUPFAM" id="SSF49265">
    <property type="entry name" value="Fibronectin type III"/>
    <property type="match status" value="1"/>
</dbReference>
<dbReference type="FunFam" id="2.60.40.10:FF:002672">
    <property type="entry name" value="Ig and fibronectin type-III"/>
    <property type="match status" value="1"/>
</dbReference>
<dbReference type="InterPro" id="IPR003961">
    <property type="entry name" value="FN3_dom"/>
</dbReference>